<reference evidence="2" key="1">
    <citation type="journal article" date="2019" name="Nat. Commun.">
        <title>The genome of broomcorn millet.</title>
        <authorList>
            <person name="Zou C."/>
            <person name="Miki D."/>
            <person name="Li D."/>
            <person name="Tang Q."/>
            <person name="Xiao L."/>
            <person name="Rajput S."/>
            <person name="Deng P."/>
            <person name="Jia W."/>
            <person name="Huang R."/>
            <person name="Zhang M."/>
            <person name="Sun Y."/>
            <person name="Hu J."/>
            <person name="Fu X."/>
            <person name="Schnable P.S."/>
            <person name="Li F."/>
            <person name="Zhang H."/>
            <person name="Feng B."/>
            <person name="Zhu X."/>
            <person name="Liu R."/>
            <person name="Schnable J.C."/>
            <person name="Zhu J.-K."/>
            <person name="Zhang H."/>
        </authorList>
    </citation>
    <scope>NUCLEOTIDE SEQUENCE [LARGE SCALE GENOMIC DNA]</scope>
</reference>
<dbReference type="STRING" id="4540.A0A3L6RK25"/>
<protein>
    <submittedName>
        <fullName evidence="1">Uncharacterized protein</fullName>
    </submittedName>
</protein>
<keyword evidence="2" id="KW-1185">Reference proteome</keyword>
<dbReference type="AlphaFoldDB" id="A0A3L6RK25"/>
<name>A0A3L6RK25_PANMI</name>
<dbReference type="EMBL" id="PQIB02000008">
    <property type="protein sequence ID" value="RLN04085.1"/>
    <property type="molecule type" value="Genomic_DNA"/>
</dbReference>
<evidence type="ECO:0000313" key="1">
    <source>
        <dbReference type="EMBL" id="RLN04085.1"/>
    </source>
</evidence>
<organism evidence="1 2">
    <name type="scientific">Panicum miliaceum</name>
    <name type="common">Proso millet</name>
    <name type="synonym">Broomcorn millet</name>
    <dbReference type="NCBI Taxonomy" id="4540"/>
    <lineage>
        <taxon>Eukaryota</taxon>
        <taxon>Viridiplantae</taxon>
        <taxon>Streptophyta</taxon>
        <taxon>Embryophyta</taxon>
        <taxon>Tracheophyta</taxon>
        <taxon>Spermatophyta</taxon>
        <taxon>Magnoliopsida</taxon>
        <taxon>Liliopsida</taxon>
        <taxon>Poales</taxon>
        <taxon>Poaceae</taxon>
        <taxon>PACMAD clade</taxon>
        <taxon>Panicoideae</taxon>
        <taxon>Panicodae</taxon>
        <taxon>Paniceae</taxon>
        <taxon>Panicinae</taxon>
        <taxon>Panicum</taxon>
        <taxon>Panicum sect. Panicum</taxon>
    </lineage>
</organism>
<evidence type="ECO:0000313" key="2">
    <source>
        <dbReference type="Proteomes" id="UP000275267"/>
    </source>
</evidence>
<comment type="caution">
    <text evidence="1">The sequence shown here is derived from an EMBL/GenBank/DDBJ whole genome shotgun (WGS) entry which is preliminary data.</text>
</comment>
<sequence>MAAGSSSDGLIAVVDDFYFSVLAHGRNGDDNDDGDELFPISDEKYTAELQLKEVIMSCRIVLGPTTSQQHGSCR</sequence>
<dbReference type="Proteomes" id="UP000275267">
    <property type="component" value="Unassembled WGS sequence"/>
</dbReference>
<accession>A0A3L6RK25</accession>
<gene>
    <name evidence="1" type="ORF">C2845_PM13G19020</name>
</gene>
<proteinExistence type="predicted"/>